<dbReference type="AlphaFoldDB" id="A0A250WPL8"/>
<name>A0A250WPL8_9CHLO</name>
<organism evidence="3 4">
    <name type="scientific">Chlamydomonas eustigma</name>
    <dbReference type="NCBI Taxonomy" id="1157962"/>
    <lineage>
        <taxon>Eukaryota</taxon>
        <taxon>Viridiplantae</taxon>
        <taxon>Chlorophyta</taxon>
        <taxon>core chlorophytes</taxon>
        <taxon>Chlorophyceae</taxon>
        <taxon>CS clade</taxon>
        <taxon>Chlamydomonadales</taxon>
        <taxon>Chlamydomonadaceae</taxon>
        <taxon>Chlamydomonas</taxon>
    </lineage>
</organism>
<dbReference type="OrthoDB" id="75908at2759"/>
<dbReference type="Pfam" id="PF15025">
    <property type="entry name" value="C5orf34-like_N"/>
    <property type="match status" value="1"/>
</dbReference>
<proteinExistence type="predicted"/>
<gene>
    <name evidence="3" type="ORF">CEUSTIGMA_g234.t1</name>
</gene>
<dbReference type="InterPro" id="IPR027865">
    <property type="entry name" value="C5orf34-like_C"/>
</dbReference>
<dbReference type="PANTHER" id="PTHR34531:SF1">
    <property type="entry name" value="CHROMOSOME 5 OPEN READING FRAME 34"/>
    <property type="match status" value="1"/>
</dbReference>
<dbReference type="EMBL" id="BEGY01000001">
    <property type="protein sequence ID" value="GAX72778.1"/>
    <property type="molecule type" value="Genomic_DNA"/>
</dbReference>
<sequence length="562" mass="63516">MDVTRIIIEMSGALKANFSDGTILVLSSKGCNFLVKRECHQQRHLTDFALSRHAPALNMVLDFRNMHLDVPYINSKTLTTSREILTLGYHMRNIWWPSSVEMALSRGLLHMHADGKLALTTEDGTGKAVLHQLRRRMAVSYPLLVHEDAVIGAYQYVWHTQVFSIMACPPRWKAILELLIEAAGILETTDTRGRDMAVVGTTNKEETSSISTELPNALKDRHAGFQDTCPCHGWWTEQTLSLFPDGLPVVMEWTPQATYQFHASTSEVEAWLHHNDDMCLVTSRHGRFISNFRYHPNSGLTEQLYAAHCVPESVWDKGKRLPLATFAAHASKLRQQMATSLDSLLKTPEGTSFEMNCILGTPLRLTADFTCEREINDSPLLQPINPVSQLHMMKQLVEESFAVHSDTILDKAEIPGWGSFCAFEDGRLRAFFEDRTILHMNRTHTHCKVVTLEGHAILVSVSQPAGVEGYVDASLAYISRVWKSPQQRLQERQQSSRIEVELLALERTNCLLSWDQRSPLLHLGSADKQRQTVEERGVCSEDFCSTDVEAMLEKNRLLVNKL</sequence>
<keyword evidence="4" id="KW-1185">Reference proteome</keyword>
<comment type="caution">
    <text evidence="3">The sequence shown here is derived from an EMBL/GenBank/DDBJ whole genome shotgun (WGS) entry which is preliminary data.</text>
</comment>
<dbReference type="Proteomes" id="UP000232323">
    <property type="component" value="Unassembled WGS sequence"/>
</dbReference>
<feature type="domain" description="C5orf34-like N-terminal" evidence="2">
    <location>
        <begin position="7"/>
        <end position="65"/>
    </location>
</feature>
<dbReference type="InterPro" id="IPR053901">
    <property type="entry name" value="C5orf34-like"/>
</dbReference>
<dbReference type="Pfam" id="PF15016">
    <property type="entry name" value="C5orf34_C"/>
    <property type="match status" value="1"/>
</dbReference>
<evidence type="ECO:0000259" key="2">
    <source>
        <dbReference type="Pfam" id="PF15025"/>
    </source>
</evidence>
<dbReference type="InterPro" id="IPR027830">
    <property type="entry name" value="C5orf34-like_N"/>
</dbReference>
<evidence type="ECO:0000313" key="4">
    <source>
        <dbReference type="Proteomes" id="UP000232323"/>
    </source>
</evidence>
<evidence type="ECO:0000259" key="1">
    <source>
        <dbReference type="Pfam" id="PF15016"/>
    </source>
</evidence>
<evidence type="ECO:0000313" key="3">
    <source>
        <dbReference type="EMBL" id="GAX72778.1"/>
    </source>
</evidence>
<protein>
    <submittedName>
        <fullName evidence="3">Uncharacterized protein</fullName>
    </submittedName>
</protein>
<reference evidence="3 4" key="1">
    <citation type="submission" date="2017-08" db="EMBL/GenBank/DDBJ databases">
        <title>Acidophilic green algal genome provides insights into adaptation to an acidic environment.</title>
        <authorList>
            <person name="Hirooka S."/>
            <person name="Hirose Y."/>
            <person name="Kanesaki Y."/>
            <person name="Higuchi S."/>
            <person name="Fujiwara T."/>
            <person name="Onuma R."/>
            <person name="Era A."/>
            <person name="Ohbayashi R."/>
            <person name="Uzuka A."/>
            <person name="Nozaki H."/>
            <person name="Yoshikawa H."/>
            <person name="Miyagishima S.Y."/>
        </authorList>
    </citation>
    <scope>NUCLEOTIDE SEQUENCE [LARGE SCALE GENOMIC DNA]</scope>
    <source>
        <strain evidence="3 4">NIES-2499</strain>
    </source>
</reference>
<accession>A0A250WPL8</accession>
<feature type="domain" description="C5orf34-like C-terminal" evidence="1">
    <location>
        <begin position="405"/>
        <end position="478"/>
    </location>
</feature>
<dbReference type="PANTHER" id="PTHR34531">
    <property type="entry name" value="ZGC:153352"/>
    <property type="match status" value="1"/>
</dbReference>